<dbReference type="PRINTS" id="PR00035">
    <property type="entry name" value="HTHGNTR"/>
</dbReference>
<dbReference type="Pfam" id="PF07729">
    <property type="entry name" value="FCD"/>
    <property type="match status" value="1"/>
</dbReference>
<keyword evidence="2" id="KW-0238">DNA-binding</keyword>
<keyword evidence="3" id="KW-0804">Transcription</keyword>
<dbReference type="CDD" id="cd07377">
    <property type="entry name" value="WHTH_GntR"/>
    <property type="match status" value="1"/>
</dbReference>
<name>A0A4P6JR62_KTERU</name>
<dbReference type="InterPro" id="IPR008920">
    <property type="entry name" value="TF_FadR/GntR_C"/>
</dbReference>
<dbReference type="Gene3D" id="1.20.120.530">
    <property type="entry name" value="GntR ligand-binding domain-like"/>
    <property type="match status" value="1"/>
</dbReference>
<dbReference type="AlphaFoldDB" id="A0A4P6JR62"/>
<dbReference type="GO" id="GO:0003677">
    <property type="term" value="F:DNA binding"/>
    <property type="evidence" value="ECO:0007669"/>
    <property type="project" value="UniProtKB-KW"/>
</dbReference>
<organism evidence="5 6">
    <name type="scientific">Ktedonosporobacter rubrisoli</name>
    <dbReference type="NCBI Taxonomy" id="2509675"/>
    <lineage>
        <taxon>Bacteria</taxon>
        <taxon>Bacillati</taxon>
        <taxon>Chloroflexota</taxon>
        <taxon>Ktedonobacteria</taxon>
        <taxon>Ktedonobacterales</taxon>
        <taxon>Ktedonosporobacteraceae</taxon>
        <taxon>Ktedonosporobacter</taxon>
    </lineage>
</organism>
<protein>
    <submittedName>
        <fullName evidence="5">GntR family transcriptional regulator</fullName>
    </submittedName>
</protein>
<dbReference type="Pfam" id="PF00392">
    <property type="entry name" value="GntR"/>
    <property type="match status" value="1"/>
</dbReference>
<evidence type="ECO:0000256" key="1">
    <source>
        <dbReference type="ARBA" id="ARBA00023015"/>
    </source>
</evidence>
<proteinExistence type="predicted"/>
<gene>
    <name evidence="5" type="ORF">EPA93_17950</name>
</gene>
<dbReference type="EMBL" id="CP035758">
    <property type="protein sequence ID" value="QBD77773.1"/>
    <property type="molecule type" value="Genomic_DNA"/>
</dbReference>
<dbReference type="SMART" id="SM00895">
    <property type="entry name" value="FCD"/>
    <property type="match status" value="1"/>
</dbReference>
<keyword evidence="1" id="KW-0805">Transcription regulation</keyword>
<dbReference type="SMART" id="SM00345">
    <property type="entry name" value="HTH_GNTR"/>
    <property type="match status" value="1"/>
</dbReference>
<dbReference type="Proteomes" id="UP000290365">
    <property type="component" value="Chromosome"/>
</dbReference>
<keyword evidence="6" id="KW-1185">Reference proteome</keyword>
<dbReference type="InterPro" id="IPR000524">
    <property type="entry name" value="Tscrpt_reg_HTH_GntR"/>
</dbReference>
<feature type="domain" description="HTH gntR-type" evidence="4">
    <location>
        <begin position="13"/>
        <end position="80"/>
    </location>
</feature>
<dbReference type="PANTHER" id="PTHR43537:SF24">
    <property type="entry name" value="GLUCONATE OPERON TRANSCRIPTIONAL REPRESSOR"/>
    <property type="match status" value="1"/>
</dbReference>
<sequence length="227" mass="25905">MPIPEHVEKFRRPLAREEVYTTLQKWIVEGIYHPGETMRDKDLAEALGVSRTPVREALRRLEDEGFVQTSANRWTRVASIDLTEADHLYPIIWSLEILALNLAQDRIGSADLQAMEQANARLLEAIKCNNAIQASGADHDFHQIFIEQAANPELRRLLQRLKVKLRWLEIAYFTHINGASNSINEHVALLKALRAHDVAAATQAVKTNWEGSLKRLKVRHANTEHKE</sequence>
<reference evidence="5 6" key="1">
    <citation type="submission" date="2019-01" db="EMBL/GenBank/DDBJ databases">
        <title>Ktedonosporobacter rubrisoli SCAWS-G2.</title>
        <authorList>
            <person name="Huang Y."/>
            <person name="Yan B."/>
        </authorList>
    </citation>
    <scope>NUCLEOTIDE SEQUENCE [LARGE SCALE GENOMIC DNA]</scope>
    <source>
        <strain evidence="5 6">SCAWS-G2</strain>
    </source>
</reference>
<dbReference type="OrthoDB" id="9781630at2"/>
<dbReference type="InterPro" id="IPR036388">
    <property type="entry name" value="WH-like_DNA-bd_sf"/>
</dbReference>
<accession>A0A4P6JR62</accession>
<evidence type="ECO:0000256" key="2">
    <source>
        <dbReference type="ARBA" id="ARBA00023125"/>
    </source>
</evidence>
<evidence type="ECO:0000256" key="3">
    <source>
        <dbReference type="ARBA" id="ARBA00023163"/>
    </source>
</evidence>
<dbReference type="InterPro" id="IPR011711">
    <property type="entry name" value="GntR_C"/>
</dbReference>
<dbReference type="SUPFAM" id="SSF46785">
    <property type="entry name" value="Winged helix' DNA-binding domain"/>
    <property type="match status" value="1"/>
</dbReference>
<dbReference type="InterPro" id="IPR036390">
    <property type="entry name" value="WH_DNA-bd_sf"/>
</dbReference>
<evidence type="ECO:0000313" key="6">
    <source>
        <dbReference type="Proteomes" id="UP000290365"/>
    </source>
</evidence>
<dbReference type="RefSeq" id="WP_129888826.1">
    <property type="nucleotide sequence ID" value="NZ_CP035758.1"/>
</dbReference>
<dbReference type="PROSITE" id="PS50949">
    <property type="entry name" value="HTH_GNTR"/>
    <property type="match status" value="1"/>
</dbReference>
<dbReference type="SUPFAM" id="SSF48008">
    <property type="entry name" value="GntR ligand-binding domain-like"/>
    <property type="match status" value="1"/>
</dbReference>
<dbReference type="KEGG" id="kbs:EPA93_17950"/>
<dbReference type="Gene3D" id="1.10.10.10">
    <property type="entry name" value="Winged helix-like DNA-binding domain superfamily/Winged helix DNA-binding domain"/>
    <property type="match status" value="1"/>
</dbReference>
<dbReference type="PANTHER" id="PTHR43537">
    <property type="entry name" value="TRANSCRIPTIONAL REGULATOR, GNTR FAMILY"/>
    <property type="match status" value="1"/>
</dbReference>
<evidence type="ECO:0000259" key="4">
    <source>
        <dbReference type="PROSITE" id="PS50949"/>
    </source>
</evidence>
<evidence type="ECO:0000313" key="5">
    <source>
        <dbReference type="EMBL" id="QBD77773.1"/>
    </source>
</evidence>
<dbReference type="GO" id="GO:0003700">
    <property type="term" value="F:DNA-binding transcription factor activity"/>
    <property type="evidence" value="ECO:0007669"/>
    <property type="project" value="InterPro"/>
</dbReference>